<keyword evidence="5 8" id="KW-0812">Transmembrane</keyword>
<feature type="transmembrane region" description="Helical" evidence="8">
    <location>
        <begin position="65"/>
        <end position="87"/>
    </location>
</feature>
<dbReference type="Gene3D" id="1.20.1530.20">
    <property type="match status" value="1"/>
</dbReference>
<proteinExistence type="inferred from homology"/>
<evidence type="ECO:0000256" key="7">
    <source>
        <dbReference type="ARBA" id="ARBA00023136"/>
    </source>
</evidence>
<keyword evidence="3" id="KW-0813">Transport</keyword>
<dbReference type="PANTHER" id="PTHR36838:SF3">
    <property type="entry name" value="TRANSPORTER AUXIN EFFLUX CARRIER EC FAMILY"/>
    <property type="match status" value="1"/>
</dbReference>
<dbReference type="InterPro" id="IPR038770">
    <property type="entry name" value="Na+/solute_symporter_sf"/>
</dbReference>
<feature type="transmembrane region" description="Helical" evidence="8">
    <location>
        <begin position="203"/>
        <end position="222"/>
    </location>
</feature>
<reference evidence="9 10" key="1">
    <citation type="submission" date="2017-10" db="EMBL/GenBank/DDBJ databases">
        <title>Effective Description of Clostridium neonatale sp. nov. linked to necrotizing enterocolitis in neonates and a clarification of species assignable to the genus Clostridium (Prazmowski 1880) emend. Lawson and Rainey 2016.</title>
        <authorList>
            <person name="Bernard K."/>
            <person name="Burdz T."/>
            <person name="Wiebe D."/>
            <person name="Balcewich B."/>
            <person name="Alfa M."/>
            <person name="Bernier A.-M."/>
        </authorList>
    </citation>
    <scope>NUCLEOTIDE SEQUENCE [LARGE SCALE GENOMIC DNA]</scope>
    <source>
        <strain evidence="9 10">LCDC99A005</strain>
    </source>
</reference>
<dbReference type="AlphaFoldDB" id="A0A2A7MFH7"/>
<gene>
    <name evidence="9" type="ORF">CQ394_00850</name>
</gene>
<keyword evidence="7 8" id="KW-0472">Membrane</keyword>
<evidence type="ECO:0000256" key="6">
    <source>
        <dbReference type="ARBA" id="ARBA00022989"/>
    </source>
</evidence>
<comment type="similarity">
    <text evidence="2">Belongs to the auxin efflux carrier (TC 2.A.69) family.</text>
</comment>
<evidence type="ECO:0000256" key="2">
    <source>
        <dbReference type="ARBA" id="ARBA00010145"/>
    </source>
</evidence>
<keyword evidence="4" id="KW-1003">Cell membrane</keyword>
<evidence type="ECO:0000256" key="1">
    <source>
        <dbReference type="ARBA" id="ARBA00004651"/>
    </source>
</evidence>
<feature type="transmembrane region" description="Helical" evidence="8">
    <location>
        <begin position="258"/>
        <end position="278"/>
    </location>
</feature>
<name>A0A2A7MFH7_9CLOT</name>
<protein>
    <submittedName>
        <fullName evidence="9">Transporter</fullName>
    </submittedName>
</protein>
<evidence type="ECO:0000256" key="8">
    <source>
        <dbReference type="SAM" id="Phobius"/>
    </source>
</evidence>
<comment type="subcellular location">
    <subcellularLocation>
        <location evidence="1">Cell membrane</location>
        <topology evidence="1">Multi-pass membrane protein</topology>
    </subcellularLocation>
</comment>
<dbReference type="GO" id="GO:0055085">
    <property type="term" value="P:transmembrane transport"/>
    <property type="evidence" value="ECO:0007669"/>
    <property type="project" value="InterPro"/>
</dbReference>
<feature type="transmembrane region" description="Helical" evidence="8">
    <location>
        <begin position="290"/>
        <end position="312"/>
    </location>
</feature>
<organism evidence="9 10">
    <name type="scientific">Clostridium neonatale</name>
    <dbReference type="NCBI Taxonomy" id="137838"/>
    <lineage>
        <taxon>Bacteria</taxon>
        <taxon>Bacillati</taxon>
        <taxon>Bacillota</taxon>
        <taxon>Clostridia</taxon>
        <taxon>Eubacteriales</taxon>
        <taxon>Clostridiaceae</taxon>
        <taxon>Clostridium</taxon>
    </lineage>
</organism>
<feature type="transmembrane region" description="Helical" evidence="8">
    <location>
        <begin position="169"/>
        <end position="191"/>
    </location>
</feature>
<evidence type="ECO:0000256" key="4">
    <source>
        <dbReference type="ARBA" id="ARBA00022475"/>
    </source>
</evidence>
<dbReference type="Pfam" id="PF03547">
    <property type="entry name" value="Mem_trans"/>
    <property type="match status" value="1"/>
</dbReference>
<dbReference type="GO" id="GO:0005886">
    <property type="term" value="C:plasma membrane"/>
    <property type="evidence" value="ECO:0007669"/>
    <property type="project" value="UniProtKB-SubCell"/>
</dbReference>
<feature type="transmembrane region" description="Helical" evidence="8">
    <location>
        <begin position="234"/>
        <end position="252"/>
    </location>
</feature>
<dbReference type="STRING" id="137838.GCA_001458595_01608"/>
<dbReference type="InterPro" id="IPR004776">
    <property type="entry name" value="Mem_transp_PIN-like"/>
</dbReference>
<evidence type="ECO:0000256" key="5">
    <source>
        <dbReference type="ARBA" id="ARBA00022692"/>
    </source>
</evidence>
<dbReference type="OrthoDB" id="3238334at2"/>
<comment type="caution">
    <text evidence="9">The sequence shown here is derived from an EMBL/GenBank/DDBJ whole genome shotgun (WGS) entry which is preliminary data.</text>
</comment>
<evidence type="ECO:0000313" key="9">
    <source>
        <dbReference type="EMBL" id="PEG30310.1"/>
    </source>
</evidence>
<evidence type="ECO:0000256" key="3">
    <source>
        <dbReference type="ARBA" id="ARBA00022448"/>
    </source>
</evidence>
<keyword evidence="10" id="KW-1185">Reference proteome</keyword>
<dbReference type="EMBL" id="PDCJ01000001">
    <property type="protein sequence ID" value="PEG30310.1"/>
    <property type="molecule type" value="Genomic_DNA"/>
</dbReference>
<dbReference type="Proteomes" id="UP000220840">
    <property type="component" value="Unassembled WGS sequence"/>
</dbReference>
<keyword evidence="6 8" id="KW-1133">Transmembrane helix</keyword>
<dbReference type="PANTHER" id="PTHR36838">
    <property type="entry name" value="AUXIN EFFLUX CARRIER FAMILY PROTEIN"/>
    <property type="match status" value="1"/>
</dbReference>
<accession>A0A2A7MFH7</accession>
<evidence type="ECO:0000313" key="10">
    <source>
        <dbReference type="Proteomes" id="UP000220840"/>
    </source>
</evidence>
<sequence length="314" mass="34042">MRRNCKMATILLKALTFIVVFALGYALKKKGLFGPKDYNVLKKVMVNVTLPCSVLSAFGGFENNLVLYLVCLLGLGCNIILVFVGYIMSRKKDNPTKAFYMICTGDYNIGAFAMPFAQQFFGPIGVMTTAMFDMGNALMCNGGSYMLTSSMIEVENGEKVTIKDMLKKLFSSVPFCTYVLVLILGFLSIKIPTQLTDFIKPAANAHSFVSMFMVGLMLEINIEKSVIAEVMKVLSLRYVMAAIFAAIFLFVLPFEGEIRRALAVVAFAPLSIIGSTFTEKAGGSPVQASLGVSISILCSVVIMTIMVIGLGVGA</sequence>